<dbReference type="GO" id="GO:2000010">
    <property type="term" value="P:positive regulation of protein localization to cell surface"/>
    <property type="evidence" value="ECO:0007669"/>
    <property type="project" value="TreeGrafter"/>
</dbReference>
<dbReference type="InterPro" id="IPR040399">
    <property type="entry name" value="TMEM35A/B"/>
</dbReference>
<organism evidence="15">
    <name type="scientific">Dermatophagoides farinae</name>
    <name type="common">American house dust mite</name>
    <dbReference type="NCBI Taxonomy" id="6954"/>
    <lineage>
        <taxon>Eukaryota</taxon>
        <taxon>Metazoa</taxon>
        <taxon>Ecdysozoa</taxon>
        <taxon>Arthropoda</taxon>
        <taxon>Chelicerata</taxon>
        <taxon>Arachnida</taxon>
        <taxon>Acari</taxon>
        <taxon>Acariformes</taxon>
        <taxon>Sarcoptiformes</taxon>
        <taxon>Astigmata</taxon>
        <taxon>Psoroptidia</taxon>
        <taxon>Analgoidea</taxon>
        <taxon>Pyroglyphidae</taxon>
        <taxon>Dermatophagoidinae</taxon>
        <taxon>Dermatophagoides</taxon>
    </lineage>
</organism>
<protein>
    <recommendedName>
        <fullName evidence="12">Novel acetylcholine receptor chaperone</fullName>
    </recommendedName>
</protein>
<evidence type="ECO:0000256" key="5">
    <source>
        <dbReference type="ARBA" id="ARBA00022692"/>
    </source>
</evidence>
<evidence type="ECO:0000313" key="15">
    <source>
        <dbReference type="EMBL" id="KAH7644653.1"/>
    </source>
</evidence>
<evidence type="ECO:0000256" key="8">
    <source>
        <dbReference type="ARBA" id="ARBA00023136"/>
    </source>
</evidence>
<evidence type="ECO:0000256" key="1">
    <source>
        <dbReference type="ARBA" id="ARBA00004477"/>
    </source>
</evidence>
<feature type="region of interest" description="Disordered" evidence="13">
    <location>
        <begin position="174"/>
        <end position="217"/>
    </location>
</feature>
<evidence type="ECO:0000256" key="4">
    <source>
        <dbReference type="ARBA" id="ARBA00006679"/>
    </source>
</evidence>
<keyword evidence="6" id="KW-0256">Endoplasmic reticulum</keyword>
<dbReference type="PANTHER" id="PTHR13163:SF0">
    <property type="entry name" value="NOVEL ACETYLCHOLINE RECEPTOR CHAPERONE"/>
    <property type="match status" value="1"/>
</dbReference>
<dbReference type="EMBL" id="SDOV01000001">
    <property type="protein sequence ID" value="KAH7644653.1"/>
    <property type="molecule type" value="Genomic_DNA"/>
</dbReference>
<feature type="transmembrane region" description="Helical" evidence="14">
    <location>
        <begin position="98"/>
        <end position="118"/>
    </location>
</feature>
<keyword evidence="7 14" id="KW-1133">Transmembrane helix</keyword>
<dbReference type="PANTHER" id="PTHR13163">
    <property type="entry name" value="SPINAL CORD EXPRESSION PROTEIN 4"/>
    <property type="match status" value="1"/>
</dbReference>
<evidence type="ECO:0000256" key="12">
    <source>
        <dbReference type="ARBA" id="ARBA00024424"/>
    </source>
</evidence>
<dbReference type="GO" id="GO:0051131">
    <property type="term" value="P:chaperone-mediated protein complex assembly"/>
    <property type="evidence" value="ECO:0007669"/>
    <property type="project" value="TreeGrafter"/>
</dbReference>
<dbReference type="GO" id="GO:0005789">
    <property type="term" value="C:endoplasmic reticulum membrane"/>
    <property type="evidence" value="ECO:0007669"/>
    <property type="project" value="UniProtKB-SubCell"/>
</dbReference>
<reference evidence="15" key="2">
    <citation type="journal article" date="2021" name="World Allergy Organ. J.">
        <title>Chromosome-level assembly of Dermatophagoides farinae genome and transcriptome reveals two novel allergens Der f 37 and Der f 39.</title>
        <authorList>
            <person name="Chen J."/>
            <person name="Cai Z."/>
            <person name="Fan D."/>
            <person name="Hu J."/>
            <person name="Hou Y."/>
            <person name="He Y."/>
            <person name="Zhang Z."/>
            <person name="Zhao Z."/>
            <person name="Gao P."/>
            <person name="Hu W."/>
            <person name="Sun J."/>
            <person name="Li J."/>
            <person name="Ji K."/>
        </authorList>
    </citation>
    <scope>NUCLEOTIDE SEQUENCE</scope>
    <source>
        <strain evidence="15">JKM2019</strain>
    </source>
</reference>
<keyword evidence="10" id="KW-0143">Chaperone</keyword>
<evidence type="ECO:0000256" key="2">
    <source>
        <dbReference type="ARBA" id="ARBA00004541"/>
    </source>
</evidence>
<comment type="similarity">
    <text evidence="4">Belongs to the DoxX family.</text>
</comment>
<dbReference type="Proteomes" id="UP000828236">
    <property type="component" value="Unassembled WGS sequence"/>
</dbReference>
<comment type="caution">
    <text evidence="15">The sequence shown here is derived from an EMBL/GenBank/DDBJ whole genome shotgun (WGS) entry which is preliminary data.</text>
</comment>
<name>A0A9D4P658_DERFA</name>
<evidence type="ECO:0000256" key="11">
    <source>
        <dbReference type="ARBA" id="ARBA00023329"/>
    </source>
</evidence>
<proteinExistence type="inferred from homology"/>
<feature type="transmembrane region" description="Helical" evidence="14">
    <location>
        <begin position="72"/>
        <end position="91"/>
    </location>
</feature>
<feature type="transmembrane region" description="Helical" evidence="14">
    <location>
        <begin position="12"/>
        <end position="34"/>
    </location>
</feature>
<keyword evidence="9" id="KW-0576">Peroxisome</keyword>
<reference evidence="15" key="1">
    <citation type="submission" date="2020-06" db="EMBL/GenBank/DDBJ databases">
        <authorList>
            <person name="Ji K."/>
            <person name="Li J."/>
        </authorList>
    </citation>
    <scope>NUCLEOTIDE SEQUENCE</scope>
    <source>
        <strain evidence="15">JKM2019</strain>
        <tissue evidence="15">Whole body</tissue>
    </source>
</reference>
<dbReference type="GO" id="GO:0005778">
    <property type="term" value="C:peroxisomal membrane"/>
    <property type="evidence" value="ECO:0007669"/>
    <property type="project" value="UniProtKB-SubCell"/>
</dbReference>
<evidence type="ECO:0000256" key="7">
    <source>
        <dbReference type="ARBA" id="ARBA00022989"/>
    </source>
</evidence>
<feature type="transmembrane region" description="Helical" evidence="14">
    <location>
        <begin position="124"/>
        <end position="141"/>
    </location>
</feature>
<evidence type="ECO:0000256" key="3">
    <source>
        <dbReference type="ARBA" id="ARBA00004585"/>
    </source>
</evidence>
<comment type="subcellular location">
    <subcellularLocation>
        <location evidence="2">Cytoplasmic vesicle</location>
    </subcellularLocation>
    <subcellularLocation>
        <location evidence="1">Endoplasmic reticulum membrane</location>
        <topology evidence="1">Multi-pass membrane protein</topology>
    </subcellularLocation>
    <subcellularLocation>
        <location evidence="3">Peroxisome membrane</location>
        <topology evidence="3">Multi-pass membrane protein</topology>
    </subcellularLocation>
</comment>
<keyword evidence="8 14" id="KW-0472">Membrane</keyword>
<gene>
    <name evidence="15" type="ORF">HUG17_0191</name>
</gene>
<evidence type="ECO:0000256" key="6">
    <source>
        <dbReference type="ARBA" id="ARBA00022824"/>
    </source>
</evidence>
<evidence type="ECO:0000256" key="10">
    <source>
        <dbReference type="ARBA" id="ARBA00023186"/>
    </source>
</evidence>
<feature type="compositionally biased region" description="Low complexity" evidence="13">
    <location>
        <begin position="201"/>
        <end position="210"/>
    </location>
</feature>
<dbReference type="AlphaFoldDB" id="A0A9D4P658"/>
<keyword evidence="5 14" id="KW-0812">Transmembrane</keyword>
<evidence type="ECO:0000256" key="9">
    <source>
        <dbReference type="ARBA" id="ARBA00023140"/>
    </source>
</evidence>
<accession>A0A9D4P658</accession>
<evidence type="ECO:0000256" key="13">
    <source>
        <dbReference type="SAM" id="MobiDB-lite"/>
    </source>
</evidence>
<sequence length="217" mass="25502">MEFNLELWRSRSIVLTALSIFLGSFFILMGILKLSPAISPEIHRELRRNFIHFAKLIPIMNTYFGWKIPARLYRIGWGTTELLAGFILIFLPFRRLKIIANIILLLLTLFSIHNHYSAGHRFDRIAPCIVFTLMLSCRLVVEYQVQRRTNRAVTLTTSTSNGNHHPLMDNINDLHLNHNNNNNNRQIDDEQDEEFDDNRIQQQQQQQQQQLNHAKIE</sequence>
<keyword evidence="11" id="KW-0968">Cytoplasmic vesicle</keyword>
<dbReference type="GO" id="GO:0031410">
    <property type="term" value="C:cytoplasmic vesicle"/>
    <property type="evidence" value="ECO:0007669"/>
    <property type="project" value="UniProtKB-SubCell"/>
</dbReference>
<evidence type="ECO:0000256" key="14">
    <source>
        <dbReference type="SAM" id="Phobius"/>
    </source>
</evidence>
<feature type="compositionally biased region" description="Low complexity" evidence="13">
    <location>
        <begin position="174"/>
        <end position="185"/>
    </location>
</feature>